<comment type="caution">
    <text evidence="3">The sequence shown here is derived from an EMBL/GenBank/DDBJ whole genome shotgun (WGS) entry which is preliminary data.</text>
</comment>
<reference evidence="3" key="1">
    <citation type="submission" date="2022-03" db="EMBL/GenBank/DDBJ databases">
        <authorList>
            <person name="Sayadi A."/>
        </authorList>
    </citation>
    <scope>NUCLEOTIDE SEQUENCE</scope>
</reference>
<proteinExistence type="predicted"/>
<feature type="compositionally biased region" description="Basic and acidic residues" evidence="1">
    <location>
        <begin position="206"/>
        <end position="226"/>
    </location>
</feature>
<dbReference type="SMART" id="SM00160">
    <property type="entry name" value="RanBD"/>
    <property type="match status" value="1"/>
</dbReference>
<keyword evidence="4" id="KW-1185">Reference proteome</keyword>
<dbReference type="GO" id="GO:0005737">
    <property type="term" value="C:cytoplasm"/>
    <property type="evidence" value="ECO:0007669"/>
    <property type="project" value="TreeGrafter"/>
</dbReference>
<evidence type="ECO:0000259" key="2">
    <source>
        <dbReference type="PROSITE" id="PS50196"/>
    </source>
</evidence>
<accession>A0A9P0JND1</accession>
<dbReference type="OrthoDB" id="2357150at2759"/>
<dbReference type="AlphaFoldDB" id="A0A9P0JND1"/>
<dbReference type="Gene3D" id="2.30.29.30">
    <property type="entry name" value="Pleckstrin-homology domain (PH domain)/Phosphotyrosine-binding domain (PTB)"/>
    <property type="match status" value="1"/>
</dbReference>
<feature type="domain" description="RanBD1" evidence="2">
    <location>
        <begin position="28"/>
        <end position="166"/>
    </location>
</feature>
<evidence type="ECO:0000313" key="3">
    <source>
        <dbReference type="EMBL" id="CAH1956746.1"/>
    </source>
</evidence>
<dbReference type="FunFam" id="2.30.29.30:FF:000312">
    <property type="entry name" value="Ran binding protein 1"/>
    <property type="match status" value="1"/>
</dbReference>
<dbReference type="GO" id="GO:0006913">
    <property type="term" value="P:nucleocytoplasmic transport"/>
    <property type="evidence" value="ECO:0007669"/>
    <property type="project" value="InterPro"/>
</dbReference>
<sequence>MSESEILNASDEKERKQSECSDSEFDPQFKPIISLPEVEVITNEENETVLLKIRAKLYRFDSANDPPEWKERGTGEMKILRNNDNNSVRVVMRRDKTLKVCANHFITPWMELKSSTSSEKAFIYTVLADFADEKPKSECFAVKFPTIDNAKLFKTKFEEAKHIVLTECDLYNGNDDKENALNSTFENELNATIEKSEDEDYNPNEKSSKEERDNEKSGKNEKECEEVTQKISELNVSKEEKLSGSAITPCSYI</sequence>
<evidence type="ECO:0000256" key="1">
    <source>
        <dbReference type="SAM" id="MobiDB-lite"/>
    </source>
</evidence>
<dbReference type="GO" id="GO:0005643">
    <property type="term" value="C:nuclear pore"/>
    <property type="evidence" value="ECO:0007669"/>
    <property type="project" value="TreeGrafter"/>
</dbReference>
<feature type="compositionally biased region" description="Basic and acidic residues" evidence="1">
    <location>
        <begin position="10"/>
        <end position="19"/>
    </location>
</feature>
<name>A0A9P0JND1_ACAOB</name>
<feature type="region of interest" description="Disordered" evidence="1">
    <location>
        <begin position="187"/>
        <end position="226"/>
    </location>
</feature>
<dbReference type="PANTHER" id="PTHR23138:SF94">
    <property type="entry name" value="RAN BINDING PROTEIN 1"/>
    <property type="match status" value="1"/>
</dbReference>
<organism evidence="3 4">
    <name type="scientific">Acanthoscelides obtectus</name>
    <name type="common">Bean weevil</name>
    <name type="synonym">Bruchus obtectus</name>
    <dbReference type="NCBI Taxonomy" id="200917"/>
    <lineage>
        <taxon>Eukaryota</taxon>
        <taxon>Metazoa</taxon>
        <taxon>Ecdysozoa</taxon>
        <taxon>Arthropoda</taxon>
        <taxon>Hexapoda</taxon>
        <taxon>Insecta</taxon>
        <taxon>Pterygota</taxon>
        <taxon>Neoptera</taxon>
        <taxon>Endopterygota</taxon>
        <taxon>Coleoptera</taxon>
        <taxon>Polyphaga</taxon>
        <taxon>Cucujiformia</taxon>
        <taxon>Chrysomeloidea</taxon>
        <taxon>Chrysomelidae</taxon>
        <taxon>Bruchinae</taxon>
        <taxon>Bruchini</taxon>
        <taxon>Acanthoscelides</taxon>
    </lineage>
</organism>
<dbReference type="CDD" id="cd13179">
    <property type="entry name" value="RanBD_RanBP1"/>
    <property type="match status" value="1"/>
</dbReference>
<dbReference type="InterPro" id="IPR011993">
    <property type="entry name" value="PH-like_dom_sf"/>
</dbReference>
<dbReference type="Proteomes" id="UP001152888">
    <property type="component" value="Unassembled WGS sequence"/>
</dbReference>
<dbReference type="InterPro" id="IPR045256">
    <property type="entry name" value="RanBP1_RanBD"/>
</dbReference>
<dbReference type="InterPro" id="IPR000156">
    <property type="entry name" value="Ran_bind_dom"/>
</dbReference>
<protein>
    <recommendedName>
        <fullName evidence="2">RanBD1 domain-containing protein</fullName>
    </recommendedName>
</protein>
<dbReference type="EMBL" id="CAKOFQ010006666">
    <property type="protein sequence ID" value="CAH1956746.1"/>
    <property type="molecule type" value="Genomic_DNA"/>
</dbReference>
<dbReference type="PROSITE" id="PS50196">
    <property type="entry name" value="RANBD1"/>
    <property type="match status" value="1"/>
</dbReference>
<dbReference type="SUPFAM" id="SSF50729">
    <property type="entry name" value="PH domain-like"/>
    <property type="match status" value="1"/>
</dbReference>
<feature type="region of interest" description="Disordered" evidence="1">
    <location>
        <begin position="1"/>
        <end position="27"/>
    </location>
</feature>
<dbReference type="PANTHER" id="PTHR23138">
    <property type="entry name" value="RAN BINDING PROTEIN"/>
    <property type="match status" value="1"/>
</dbReference>
<dbReference type="InterPro" id="IPR045255">
    <property type="entry name" value="RanBP1-like"/>
</dbReference>
<dbReference type="Pfam" id="PF00638">
    <property type="entry name" value="Ran_BP1"/>
    <property type="match status" value="1"/>
</dbReference>
<gene>
    <name evidence="3" type="ORF">ACAOBT_LOCUS1703</name>
</gene>
<dbReference type="GO" id="GO:0005096">
    <property type="term" value="F:GTPase activator activity"/>
    <property type="evidence" value="ECO:0007669"/>
    <property type="project" value="TreeGrafter"/>
</dbReference>
<evidence type="ECO:0000313" key="4">
    <source>
        <dbReference type="Proteomes" id="UP001152888"/>
    </source>
</evidence>